<evidence type="ECO:0000256" key="1">
    <source>
        <dbReference type="SAM" id="Phobius"/>
    </source>
</evidence>
<feature type="transmembrane region" description="Helical" evidence="1">
    <location>
        <begin position="12"/>
        <end position="31"/>
    </location>
</feature>
<reference evidence="2" key="1">
    <citation type="submission" date="2020-12" db="EMBL/GenBank/DDBJ databases">
        <title>Pleurothallidinae phylogenomics.</title>
        <authorList>
            <person name="Mauad A.V.S.R."/>
            <person name="Vieira L.N."/>
            <person name="de Baura V.A."/>
            <person name="Balsanelli E."/>
            <person name="de Souza E.M."/>
            <person name="Chase M.W."/>
            <person name="Smidt E.C."/>
        </authorList>
    </citation>
    <scope>NUCLEOTIDE SEQUENCE</scope>
</reference>
<organism evidence="2">
    <name type="scientific">Pabstiella mirabilis</name>
    <dbReference type="NCBI Taxonomy" id="125501"/>
    <lineage>
        <taxon>Eukaryota</taxon>
        <taxon>Viridiplantae</taxon>
        <taxon>Streptophyta</taxon>
        <taxon>Embryophyta</taxon>
        <taxon>Tracheophyta</taxon>
        <taxon>Spermatophyta</taxon>
        <taxon>Magnoliopsida</taxon>
        <taxon>Liliopsida</taxon>
        <taxon>Asparagales</taxon>
        <taxon>Orchidaceae</taxon>
        <taxon>Epidendroideae</taxon>
        <taxon>Epidendreae</taxon>
        <taxon>Pleurothallidinae</taxon>
        <taxon>Pabstiella</taxon>
    </lineage>
</organism>
<geneLocation type="chloroplast" evidence="2"/>
<keyword evidence="2" id="KW-0934">Plastid</keyword>
<protein>
    <recommendedName>
        <fullName evidence="3">Protein TIC 214</fullName>
    </recommendedName>
</protein>
<gene>
    <name evidence="2" type="primary">ycf1</name>
    <name evidence="2" type="ORF">PABMI_Cp069</name>
</gene>
<name>A0A8F9RQM5_9ASPA</name>
<keyword evidence="2" id="KW-0150">Chloroplast</keyword>
<evidence type="ECO:0000313" key="2">
    <source>
        <dbReference type="EMBL" id="QYK18865.1"/>
    </source>
</evidence>
<sequence length="46" mass="5124">MILKSFLLGNPLSLCMKIINSVVVVGLYYGFMTTFSSRNSKLPVIQ</sequence>
<dbReference type="EMBL" id="MW375130">
    <property type="protein sequence ID" value="QYK18865.1"/>
    <property type="molecule type" value="Genomic_DNA"/>
</dbReference>
<keyword evidence="1" id="KW-0812">Transmembrane</keyword>
<keyword evidence="1" id="KW-0472">Membrane</keyword>
<keyword evidence="1" id="KW-1133">Transmembrane helix</keyword>
<evidence type="ECO:0008006" key="3">
    <source>
        <dbReference type="Google" id="ProtNLM"/>
    </source>
</evidence>
<accession>A0A8F9RQM5</accession>
<proteinExistence type="predicted"/>
<dbReference type="AlphaFoldDB" id="A0A8F9RQM5"/>